<dbReference type="Proteomes" id="UP000694232">
    <property type="component" value="Chromosome 2"/>
</dbReference>
<protein>
    <submittedName>
        <fullName evidence="1">Uncharacterized protein</fullName>
    </submittedName>
</protein>
<dbReference type="KEGG" id="vos:KNV97_00400"/>
<dbReference type="EMBL" id="CP076642">
    <property type="protein sequence ID" value="QXO16496.1"/>
    <property type="molecule type" value="Genomic_DNA"/>
</dbReference>
<evidence type="ECO:0000313" key="1">
    <source>
        <dbReference type="EMBL" id="QXO16496.1"/>
    </source>
</evidence>
<organism evidence="1 2">
    <name type="scientific">Vibrio ostreae</name>
    <dbReference type="NCBI Taxonomy" id="2841925"/>
    <lineage>
        <taxon>Bacteria</taxon>
        <taxon>Pseudomonadati</taxon>
        <taxon>Pseudomonadota</taxon>
        <taxon>Gammaproteobacteria</taxon>
        <taxon>Vibrionales</taxon>
        <taxon>Vibrionaceae</taxon>
        <taxon>Vibrio</taxon>
    </lineage>
</organism>
<keyword evidence="2" id="KW-1185">Reference proteome</keyword>
<sequence length="108" mass="12851">MVFDVETDTRSPQSGDYWQGWLVNDKNDSNPIVTQQLEHSYLGLGLWVPSKLVEQEQDMNTEEWLINHGLKFSLGFGERESGEPRVRLDYRWHEEYQADWFMQIEVPF</sequence>
<proteinExistence type="predicted"/>
<accession>A0A975U8W8</accession>
<dbReference type="AlphaFoldDB" id="A0A975U8W8"/>
<gene>
    <name evidence="1" type="ORF">KNV97_00400</name>
</gene>
<name>A0A975U8W8_9VIBR</name>
<evidence type="ECO:0000313" key="2">
    <source>
        <dbReference type="Proteomes" id="UP000694232"/>
    </source>
</evidence>
<reference evidence="1" key="1">
    <citation type="submission" date="2021-06" db="EMBL/GenBank/DDBJ databases">
        <title>Vibrio nov. sp., novel gut bacterium isolated from Yellow Sea oyster.</title>
        <authorList>
            <person name="Muhammad N."/>
            <person name="Nguyen T.H."/>
            <person name="Lee Y.-J."/>
            <person name="Ko J."/>
            <person name="Kim S.-G."/>
        </authorList>
    </citation>
    <scope>NUCLEOTIDE SEQUENCE</scope>
    <source>
        <strain evidence="1">OG9-811</strain>
    </source>
</reference>